<reference evidence="1" key="1">
    <citation type="journal article" date="2019" name="bioRxiv">
        <title>The Genome of the Zebra Mussel, Dreissena polymorpha: A Resource for Invasive Species Research.</title>
        <authorList>
            <person name="McCartney M.A."/>
            <person name="Auch B."/>
            <person name="Kono T."/>
            <person name="Mallez S."/>
            <person name="Zhang Y."/>
            <person name="Obille A."/>
            <person name="Becker A."/>
            <person name="Abrahante J.E."/>
            <person name="Garbe J."/>
            <person name="Badalamenti J.P."/>
            <person name="Herman A."/>
            <person name="Mangelson H."/>
            <person name="Liachko I."/>
            <person name="Sullivan S."/>
            <person name="Sone E.D."/>
            <person name="Koren S."/>
            <person name="Silverstein K.A.T."/>
            <person name="Beckman K.B."/>
            <person name="Gohl D.M."/>
        </authorList>
    </citation>
    <scope>NUCLEOTIDE SEQUENCE</scope>
    <source>
        <strain evidence="1">Duluth1</strain>
        <tissue evidence="1">Whole animal</tissue>
    </source>
</reference>
<dbReference type="EMBL" id="JAIWYP010000002">
    <property type="protein sequence ID" value="KAH3869641.1"/>
    <property type="molecule type" value="Genomic_DNA"/>
</dbReference>
<protein>
    <submittedName>
        <fullName evidence="1">Uncharacterized protein</fullName>
    </submittedName>
</protein>
<evidence type="ECO:0000313" key="2">
    <source>
        <dbReference type="Proteomes" id="UP000828390"/>
    </source>
</evidence>
<accession>A0A9D4RIB1</accession>
<gene>
    <name evidence="1" type="ORF">DPMN_032810</name>
</gene>
<proteinExistence type="predicted"/>
<sequence length="124" mass="13757">MFQGRGPNLGPRDCMEDALSTESDEVLQESNLKLFLSSRISEKSTASYLKALLILCWFHFACDWKYTIDTSLTRGLGILTMDTSLTRGLGILTMDTSLTRGLVLGGLVYYALVHVNLDVTEFPS</sequence>
<comment type="caution">
    <text evidence="1">The sequence shown here is derived from an EMBL/GenBank/DDBJ whole genome shotgun (WGS) entry which is preliminary data.</text>
</comment>
<organism evidence="1 2">
    <name type="scientific">Dreissena polymorpha</name>
    <name type="common">Zebra mussel</name>
    <name type="synonym">Mytilus polymorpha</name>
    <dbReference type="NCBI Taxonomy" id="45954"/>
    <lineage>
        <taxon>Eukaryota</taxon>
        <taxon>Metazoa</taxon>
        <taxon>Spiralia</taxon>
        <taxon>Lophotrochozoa</taxon>
        <taxon>Mollusca</taxon>
        <taxon>Bivalvia</taxon>
        <taxon>Autobranchia</taxon>
        <taxon>Heteroconchia</taxon>
        <taxon>Euheterodonta</taxon>
        <taxon>Imparidentia</taxon>
        <taxon>Neoheterodontei</taxon>
        <taxon>Myida</taxon>
        <taxon>Dreissenoidea</taxon>
        <taxon>Dreissenidae</taxon>
        <taxon>Dreissena</taxon>
    </lineage>
</organism>
<dbReference type="Proteomes" id="UP000828390">
    <property type="component" value="Unassembled WGS sequence"/>
</dbReference>
<reference evidence="1" key="2">
    <citation type="submission" date="2020-11" db="EMBL/GenBank/DDBJ databases">
        <authorList>
            <person name="McCartney M.A."/>
            <person name="Auch B."/>
            <person name="Kono T."/>
            <person name="Mallez S."/>
            <person name="Becker A."/>
            <person name="Gohl D.M."/>
            <person name="Silverstein K.A.T."/>
            <person name="Koren S."/>
            <person name="Bechman K.B."/>
            <person name="Herman A."/>
            <person name="Abrahante J.E."/>
            <person name="Garbe J."/>
        </authorList>
    </citation>
    <scope>NUCLEOTIDE SEQUENCE</scope>
    <source>
        <strain evidence="1">Duluth1</strain>
        <tissue evidence="1">Whole animal</tissue>
    </source>
</reference>
<evidence type="ECO:0000313" key="1">
    <source>
        <dbReference type="EMBL" id="KAH3869641.1"/>
    </source>
</evidence>
<name>A0A9D4RIB1_DREPO</name>
<keyword evidence="2" id="KW-1185">Reference proteome</keyword>
<dbReference type="AlphaFoldDB" id="A0A9D4RIB1"/>